<accession>A0ABQ9WJH8</accession>
<comment type="caution">
    <text evidence="2">The sequence shown here is derived from an EMBL/GenBank/DDBJ whole genome shotgun (WGS) entry which is preliminary data.</text>
</comment>
<reference evidence="2 3" key="1">
    <citation type="submission" date="2023-05" db="EMBL/GenBank/DDBJ databases">
        <title>B98-5 Cell Line De Novo Hybrid Assembly: An Optical Mapping Approach.</title>
        <authorList>
            <person name="Kananen K."/>
            <person name="Auerbach J.A."/>
            <person name="Kautto E."/>
            <person name="Blachly J.S."/>
        </authorList>
    </citation>
    <scope>NUCLEOTIDE SEQUENCE [LARGE SCALE GENOMIC DNA]</scope>
    <source>
        <strain evidence="2">B95-8</strain>
        <tissue evidence="2">Cell line</tissue>
    </source>
</reference>
<feature type="compositionally biased region" description="Polar residues" evidence="1">
    <location>
        <begin position="31"/>
        <end position="40"/>
    </location>
</feature>
<feature type="region of interest" description="Disordered" evidence="1">
    <location>
        <begin position="1"/>
        <end position="59"/>
    </location>
</feature>
<keyword evidence="3" id="KW-1185">Reference proteome</keyword>
<gene>
    <name evidence="2" type="ORF">P7K49_003016</name>
</gene>
<dbReference type="EMBL" id="JASSZA010000001">
    <property type="protein sequence ID" value="KAK2121630.1"/>
    <property type="molecule type" value="Genomic_DNA"/>
</dbReference>
<evidence type="ECO:0000313" key="3">
    <source>
        <dbReference type="Proteomes" id="UP001266305"/>
    </source>
</evidence>
<feature type="non-terminal residue" evidence="2">
    <location>
        <position position="1"/>
    </location>
</feature>
<name>A0ABQ9WJH8_SAGOE</name>
<protein>
    <submittedName>
        <fullName evidence="2">Uncharacterized protein</fullName>
    </submittedName>
</protein>
<organism evidence="2 3">
    <name type="scientific">Saguinus oedipus</name>
    <name type="common">Cotton-top tamarin</name>
    <name type="synonym">Oedipomidas oedipus</name>
    <dbReference type="NCBI Taxonomy" id="9490"/>
    <lineage>
        <taxon>Eukaryota</taxon>
        <taxon>Metazoa</taxon>
        <taxon>Chordata</taxon>
        <taxon>Craniata</taxon>
        <taxon>Vertebrata</taxon>
        <taxon>Euteleostomi</taxon>
        <taxon>Mammalia</taxon>
        <taxon>Eutheria</taxon>
        <taxon>Euarchontoglires</taxon>
        <taxon>Primates</taxon>
        <taxon>Haplorrhini</taxon>
        <taxon>Platyrrhini</taxon>
        <taxon>Cebidae</taxon>
        <taxon>Callitrichinae</taxon>
        <taxon>Saguinus</taxon>
    </lineage>
</organism>
<proteinExistence type="predicted"/>
<sequence>FLPRTPAASSTLLPEPPDPRRCSRPHPHLPHSQNASTSPAAQDITAMLPPAGSLPATGRARAKAGKWGLQGGRAQLEVRCGGLAAPWDCGAEGAAHREGRTWAQASRRVRVRVPAGP</sequence>
<evidence type="ECO:0000313" key="2">
    <source>
        <dbReference type="EMBL" id="KAK2121630.1"/>
    </source>
</evidence>
<dbReference type="Proteomes" id="UP001266305">
    <property type="component" value="Unassembled WGS sequence"/>
</dbReference>
<evidence type="ECO:0000256" key="1">
    <source>
        <dbReference type="SAM" id="MobiDB-lite"/>
    </source>
</evidence>